<accession>A0A9X3IQ95</accession>
<keyword evidence="2" id="KW-1133">Transmembrane helix</keyword>
<feature type="transmembrane region" description="Helical" evidence="2">
    <location>
        <begin position="134"/>
        <end position="160"/>
    </location>
</feature>
<dbReference type="AlphaFoldDB" id="A0A9X3IQ95"/>
<feature type="region of interest" description="Disordered" evidence="1">
    <location>
        <begin position="445"/>
        <end position="466"/>
    </location>
</feature>
<protein>
    <recommendedName>
        <fullName evidence="3">DUF8208 domain-containing protein</fullName>
    </recommendedName>
</protein>
<dbReference type="Pfam" id="PF26635">
    <property type="entry name" value="DUF8208"/>
    <property type="match status" value="1"/>
</dbReference>
<feature type="transmembrane region" description="Helical" evidence="2">
    <location>
        <begin position="101"/>
        <end position="122"/>
    </location>
</feature>
<evidence type="ECO:0000256" key="2">
    <source>
        <dbReference type="SAM" id="Phobius"/>
    </source>
</evidence>
<dbReference type="RefSeq" id="WP_267287099.1">
    <property type="nucleotide sequence ID" value="NZ_QVOQ01000012.1"/>
</dbReference>
<evidence type="ECO:0000313" key="4">
    <source>
        <dbReference type="EMBL" id="MCX7578906.1"/>
    </source>
</evidence>
<feature type="compositionally biased region" description="Polar residues" evidence="1">
    <location>
        <begin position="663"/>
        <end position="672"/>
    </location>
</feature>
<dbReference type="Proteomes" id="UP001080333">
    <property type="component" value="Unassembled WGS sequence"/>
</dbReference>
<feature type="domain" description="DUF8208" evidence="3">
    <location>
        <begin position="48"/>
        <end position="396"/>
    </location>
</feature>
<gene>
    <name evidence="4" type="ORF">D0502_05865</name>
</gene>
<dbReference type="InterPro" id="IPR058066">
    <property type="entry name" value="pXO2-14_N"/>
</dbReference>
<proteinExistence type="predicted"/>
<feature type="transmembrane region" description="Helical" evidence="2">
    <location>
        <begin position="41"/>
        <end position="61"/>
    </location>
</feature>
<organism evidence="4 5">
    <name type="scientific">Leuconostoc falkenbergense</name>
    <dbReference type="NCBI Taxonomy" id="2766470"/>
    <lineage>
        <taxon>Bacteria</taxon>
        <taxon>Bacillati</taxon>
        <taxon>Bacillota</taxon>
        <taxon>Bacilli</taxon>
        <taxon>Lactobacillales</taxon>
        <taxon>Lactobacillaceae</taxon>
        <taxon>Leuconostoc</taxon>
    </lineage>
</organism>
<evidence type="ECO:0000256" key="1">
    <source>
        <dbReference type="SAM" id="MobiDB-lite"/>
    </source>
</evidence>
<feature type="transmembrane region" description="Helical" evidence="2">
    <location>
        <begin position="331"/>
        <end position="350"/>
    </location>
</feature>
<sequence>MTNLFSGLNTLAGSLPTLPNNGPTADFYNQWSQYLSPLPHIFLTLIMLFMHSIALIFYYIADAVFTAYQSSFKLLDFMNIFFQPNSDVYRDWNLGNILKDFLYLGFVIFGIMMMVQWIQYTATSGRKGREWPKGITITVGVISALPLIIGLMSGIGTAAVSDTSGSKDYNIVTQLWQGNSTDLGKLARNNFDLDKYKDFMKRHPIGQTTIEGTNYHSVMSDAGYTDGLSDAQKSVFTKKIGGNGNMVDITGDSLVLGKTFADDYPVMKTNWLGIIGGEIVFIIVVAGAIVRLLSSVYKMAFMAGSIVYFGLRDGTQGKRVQQVLGMIEGQITGIVMMPISLIFFFAWVEFAFNTINGLGLDMWPFTILSIAALLAGGKGLAGGFEMIEQWTGVRSGHNPVASMMLANQAAHMVGGATRVAKKNIGKGLNAISPEQKKKNRELGKKIANSGGNQGLDNSKALTDHSVNDTGVDASVQATGKAAKAAEVAGRTVGAMKHPGSLLKNTGRAAGDKVKGGVNKAVGNVKDYAGGVADNFAGGQQAVEAFNKRYSPVTPKAGGGDSPSNSSQPRNVHEALSKAATDSPNAHPKGIADHSQSNMSHAMSDAHRGLPTGTNSNKPSATSSTKTIVSGGTVVQPKGVGATPATMSRPNTPRLSGTLPGKKTVTQPLTPVQQKEKDRVWAESVIAKQKAKIQNQQSVVGKEDK</sequence>
<feature type="compositionally biased region" description="Polar residues" evidence="1">
    <location>
        <begin position="611"/>
        <end position="629"/>
    </location>
</feature>
<dbReference type="EMBL" id="QVOQ01000012">
    <property type="protein sequence ID" value="MCX7578906.1"/>
    <property type="molecule type" value="Genomic_DNA"/>
</dbReference>
<reference evidence="4" key="1">
    <citation type="submission" date="2018-08" db="EMBL/GenBank/DDBJ databases">
        <title>Draft genome sequences of Leuconostoc spp. and Weissella spp. with biocontrol potential.</title>
        <authorList>
            <person name="Lo R."/>
            <person name="Ho V.T.T."/>
            <person name="Turner M.S."/>
        </authorList>
    </citation>
    <scope>NUCLEOTIDE SEQUENCE</scope>
    <source>
        <strain evidence="4">156</strain>
    </source>
</reference>
<evidence type="ECO:0000259" key="3">
    <source>
        <dbReference type="Pfam" id="PF26635"/>
    </source>
</evidence>
<feature type="transmembrane region" description="Helical" evidence="2">
    <location>
        <begin position="362"/>
        <end position="381"/>
    </location>
</feature>
<keyword evidence="2" id="KW-0812">Transmembrane</keyword>
<evidence type="ECO:0000313" key="5">
    <source>
        <dbReference type="Proteomes" id="UP001080333"/>
    </source>
</evidence>
<dbReference type="InterPro" id="IPR058521">
    <property type="entry name" value="DUF8208"/>
</dbReference>
<keyword evidence="2" id="KW-0472">Membrane</keyword>
<feature type="region of interest" description="Disordered" evidence="1">
    <location>
        <begin position="550"/>
        <end position="675"/>
    </location>
</feature>
<feature type="transmembrane region" description="Helical" evidence="2">
    <location>
        <begin position="271"/>
        <end position="293"/>
    </location>
</feature>
<name>A0A9X3IQ95_9LACO</name>
<feature type="compositionally biased region" description="Polar residues" evidence="1">
    <location>
        <begin position="644"/>
        <end position="654"/>
    </location>
</feature>
<comment type="caution">
    <text evidence="4">The sequence shown here is derived from an EMBL/GenBank/DDBJ whole genome shotgun (WGS) entry which is preliminary data.</text>
</comment>
<dbReference type="NCBIfam" id="NF045890">
    <property type="entry name" value="conj_pls20_p028"/>
    <property type="match status" value="1"/>
</dbReference>